<sequence length="162" mass="18146">MTANGSTDFDFVLGRWTVHHRKLADVTDRRCTDWIDFDGAGEARPVLGGLGNVDTVAATLPDGRSFSGCTLRLYEPAGDLWRIWWSSTSKPGRLDPPVEGRFREGRGVFLGDDEVGGRPALVRYLWSAMTPTSARWEQDFSFDGGASWDPVNWIMTFTRRTD</sequence>
<gene>
    <name evidence="1" type="ORF">Ani05nite_66410</name>
</gene>
<organism evidence="1 2">
    <name type="scientific">Actinoplanes nipponensis</name>
    <dbReference type="NCBI Taxonomy" id="135950"/>
    <lineage>
        <taxon>Bacteria</taxon>
        <taxon>Bacillati</taxon>
        <taxon>Actinomycetota</taxon>
        <taxon>Actinomycetes</taxon>
        <taxon>Micromonosporales</taxon>
        <taxon>Micromonosporaceae</taxon>
        <taxon>Actinoplanes</taxon>
    </lineage>
</organism>
<keyword evidence="2" id="KW-1185">Reference proteome</keyword>
<reference evidence="1" key="1">
    <citation type="submission" date="2021-01" db="EMBL/GenBank/DDBJ databases">
        <title>Whole genome shotgun sequence of Actinoplanes nipponensis NBRC 14063.</title>
        <authorList>
            <person name="Komaki H."/>
            <person name="Tamura T."/>
        </authorList>
    </citation>
    <scope>NUCLEOTIDE SEQUENCE</scope>
    <source>
        <strain evidence="1">NBRC 14063</strain>
    </source>
</reference>
<protein>
    <recommendedName>
        <fullName evidence="3">DUF1579 domain-containing protein</fullName>
    </recommendedName>
</protein>
<comment type="caution">
    <text evidence="1">The sequence shown here is derived from an EMBL/GenBank/DDBJ whole genome shotgun (WGS) entry which is preliminary data.</text>
</comment>
<dbReference type="EMBL" id="BOMQ01000079">
    <property type="protein sequence ID" value="GIE53107.1"/>
    <property type="molecule type" value="Genomic_DNA"/>
</dbReference>
<evidence type="ECO:0000313" key="1">
    <source>
        <dbReference type="EMBL" id="GIE53107.1"/>
    </source>
</evidence>
<dbReference type="Proteomes" id="UP000647172">
    <property type="component" value="Unassembled WGS sequence"/>
</dbReference>
<evidence type="ECO:0008006" key="3">
    <source>
        <dbReference type="Google" id="ProtNLM"/>
    </source>
</evidence>
<evidence type="ECO:0000313" key="2">
    <source>
        <dbReference type="Proteomes" id="UP000647172"/>
    </source>
</evidence>
<name>A0A919MQG4_9ACTN</name>
<dbReference type="RefSeq" id="WP_203774917.1">
    <property type="nucleotide sequence ID" value="NZ_BAAAYJ010000074.1"/>
</dbReference>
<dbReference type="AlphaFoldDB" id="A0A919MQG4"/>
<proteinExistence type="predicted"/>
<accession>A0A919MQG4</accession>